<dbReference type="GO" id="GO:0007023">
    <property type="term" value="P:post-chaperonin tubulin folding pathway"/>
    <property type="evidence" value="ECO:0007669"/>
    <property type="project" value="UniProtKB-UniRule"/>
</dbReference>
<organism evidence="5 6">
    <name type="scientific">Wallemia hederae</name>
    <dbReference type="NCBI Taxonomy" id="1540922"/>
    <lineage>
        <taxon>Eukaryota</taxon>
        <taxon>Fungi</taxon>
        <taxon>Dikarya</taxon>
        <taxon>Basidiomycota</taxon>
        <taxon>Wallemiomycotina</taxon>
        <taxon>Wallemiomycetes</taxon>
        <taxon>Wallemiales</taxon>
        <taxon>Wallemiaceae</taxon>
        <taxon>Wallemia</taxon>
    </lineage>
</organism>
<gene>
    <name evidence="5" type="ORF">E3P99_03009</name>
</gene>
<keyword evidence="6" id="KW-1185">Reference proteome</keyword>
<accession>A0A4V4LTG7</accession>
<dbReference type="InterPro" id="IPR004226">
    <property type="entry name" value="TBCA"/>
</dbReference>
<evidence type="ECO:0000256" key="3">
    <source>
        <dbReference type="RuleBase" id="RU364030"/>
    </source>
</evidence>
<dbReference type="GO" id="GO:0005829">
    <property type="term" value="C:cytosol"/>
    <property type="evidence" value="ECO:0007669"/>
    <property type="project" value="TreeGrafter"/>
</dbReference>
<dbReference type="Gene3D" id="1.20.58.90">
    <property type="match status" value="1"/>
</dbReference>
<dbReference type="EMBL" id="SPNW01000049">
    <property type="protein sequence ID" value="TIA87713.1"/>
    <property type="molecule type" value="Genomic_DNA"/>
</dbReference>
<keyword evidence="4" id="KW-0175">Coiled coil</keyword>
<keyword evidence="3" id="KW-0206">Cytoskeleton</keyword>
<comment type="subcellular location">
    <subcellularLocation>
        <location evidence="3">Cytoplasm</location>
        <location evidence="3">Cytoskeleton</location>
    </subcellularLocation>
</comment>
<dbReference type="GO" id="GO:0007021">
    <property type="term" value="P:tubulin complex assembly"/>
    <property type="evidence" value="ECO:0007669"/>
    <property type="project" value="UniProtKB-UniRule"/>
</dbReference>
<comment type="similarity">
    <text evidence="1 3">Belongs to the TBCA family.</text>
</comment>
<proteinExistence type="inferred from homology"/>
<evidence type="ECO:0000256" key="2">
    <source>
        <dbReference type="ARBA" id="ARBA00023186"/>
    </source>
</evidence>
<keyword evidence="2 3" id="KW-0143">Chaperone</keyword>
<keyword evidence="3" id="KW-0493">Microtubule</keyword>
<dbReference type="OrthoDB" id="296187at2759"/>
<dbReference type="SUPFAM" id="SSF46988">
    <property type="entry name" value="Tubulin chaperone cofactor A"/>
    <property type="match status" value="1"/>
</dbReference>
<dbReference type="AlphaFoldDB" id="A0A4V4LTG7"/>
<protein>
    <recommendedName>
        <fullName evidence="3">Tubulin-specific chaperone A</fullName>
    </recommendedName>
</protein>
<reference evidence="5 6" key="1">
    <citation type="submission" date="2019-03" db="EMBL/GenBank/DDBJ databases">
        <title>Sequencing 23 genomes of Wallemia ichthyophaga.</title>
        <authorList>
            <person name="Gostincar C."/>
        </authorList>
    </citation>
    <scope>NUCLEOTIDE SEQUENCE [LARGE SCALE GENOMIC DNA]</scope>
    <source>
        <strain evidence="5 6">EXF-5753</strain>
    </source>
</reference>
<dbReference type="PANTHER" id="PTHR21500">
    <property type="entry name" value="TUBULIN-SPECIFIC CHAPERONE A"/>
    <property type="match status" value="1"/>
</dbReference>
<evidence type="ECO:0000313" key="5">
    <source>
        <dbReference type="EMBL" id="TIA87713.1"/>
    </source>
</evidence>
<comment type="caution">
    <text evidence="5">The sequence shown here is derived from an EMBL/GenBank/DDBJ whole genome shotgun (WGS) entry which is preliminary data.</text>
</comment>
<evidence type="ECO:0000313" key="6">
    <source>
        <dbReference type="Proteomes" id="UP000310189"/>
    </source>
</evidence>
<feature type="coiled-coil region" evidence="4">
    <location>
        <begin position="14"/>
        <end position="83"/>
    </location>
</feature>
<dbReference type="InterPro" id="IPR036126">
    <property type="entry name" value="TBCA_sf"/>
</dbReference>
<dbReference type="Pfam" id="PF02970">
    <property type="entry name" value="TBCA"/>
    <property type="match status" value="1"/>
</dbReference>
<dbReference type="GO" id="GO:0005874">
    <property type="term" value="C:microtubule"/>
    <property type="evidence" value="ECO:0007669"/>
    <property type="project" value="UniProtKB-KW"/>
</dbReference>
<dbReference type="PANTHER" id="PTHR21500:SF0">
    <property type="entry name" value="TUBULIN-SPECIFIC CHAPERONE A"/>
    <property type="match status" value="1"/>
</dbReference>
<sequence length="83" mass="9786">MDYDRQLKIREGVVRRLTKELAMYKEEVEQGEVALSKISDSEDNAEWRRGYQGKLIDESKKLVLDTQQRLSSAEKQLNELRKD</sequence>
<dbReference type="GO" id="GO:0048487">
    <property type="term" value="F:beta-tubulin binding"/>
    <property type="evidence" value="ECO:0007669"/>
    <property type="project" value="InterPro"/>
</dbReference>
<evidence type="ECO:0000256" key="4">
    <source>
        <dbReference type="SAM" id="Coils"/>
    </source>
</evidence>
<dbReference type="Proteomes" id="UP000310189">
    <property type="component" value="Unassembled WGS sequence"/>
</dbReference>
<evidence type="ECO:0000256" key="1">
    <source>
        <dbReference type="ARBA" id="ARBA00006806"/>
    </source>
</evidence>
<name>A0A4V4LTG7_9BASI</name>
<keyword evidence="3" id="KW-0963">Cytoplasm</keyword>
<comment type="subunit">
    <text evidence="3">Supercomplex made of cofactors A to E. Cofactors A and D function by capturing and stabilizing tubulin in a quasi-native conformation. Cofactor E binds to the cofactor D-tubulin complex; interaction with cofactor C then causes the release of tubulin polypeptides that are committed to the native state.</text>
</comment>